<evidence type="ECO:0000313" key="3">
    <source>
        <dbReference type="Proteomes" id="UP001066276"/>
    </source>
</evidence>
<sequence length="171" mass="18263">MDSSPLPAFWRAPPLSSARAPLHSPVPAPVRVHQHSQWAPRVTAFNFRSPPLLRASSVSPAATANAAVAILFSIFFPGTPEALAQRRLRGGRIARDEVASNARSPPGRIPVGSKQFGELYALEMSAGPRSRPRSSALSLQPHRLPAMPPTEAELSVLAAEEADTGKESYAD</sequence>
<proteinExistence type="predicted"/>
<evidence type="ECO:0000256" key="1">
    <source>
        <dbReference type="SAM" id="MobiDB-lite"/>
    </source>
</evidence>
<feature type="region of interest" description="Disordered" evidence="1">
    <location>
        <begin position="125"/>
        <end position="171"/>
    </location>
</feature>
<accession>A0AAV7PFK3</accession>
<dbReference type="AlphaFoldDB" id="A0AAV7PFK3"/>
<gene>
    <name evidence="2" type="ORF">NDU88_003775</name>
</gene>
<dbReference type="EMBL" id="JANPWB010000011">
    <property type="protein sequence ID" value="KAJ1125343.1"/>
    <property type="molecule type" value="Genomic_DNA"/>
</dbReference>
<dbReference type="Proteomes" id="UP001066276">
    <property type="component" value="Chromosome 7"/>
</dbReference>
<organism evidence="2 3">
    <name type="scientific">Pleurodeles waltl</name>
    <name type="common">Iberian ribbed newt</name>
    <dbReference type="NCBI Taxonomy" id="8319"/>
    <lineage>
        <taxon>Eukaryota</taxon>
        <taxon>Metazoa</taxon>
        <taxon>Chordata</taxon>
        <taxon>Craniata</taxon>
        <taxon>Vertebrata</taxon>
        <taxon>Euteleostomi</taxon>
        <taxon>Amphibia</taxon>
        <taxon>Batrachia</taxon>
        <taxon>Caudata</taxon>
        <taxon>Salamandroidea</taxon>
        <taxon>Salamandridae</taxon>
        <taxon>Pleurodelinae</taxon>
        <taxon>Pleurodeles</taxon>
    </lineage>
</organism>
<comment type="caution">
    <text evidence="2">The sequence shown here is derived from an EMBL/GenBank/DDBJ whole genome shotgun (WGS) entry which is preliminary data.</text>
</comment>
<reference evidence="2" key="1">
    <citation type="journal article" date="2022" name="bioRxiv">
        <title>Sequencing and chromosome-scale assembly of the giantPleurodeles waltlgenome.</title>
        <authorList>
            <person name="Brown T."/>
            <person name="Elewa A."/>
            <person name="Iarovenko S."/>
            <person name="Subramanian E."/>
            <person name="Araus A.J."/>
            <person name="Petzold A."/>
            <person name="Susuki M."/>
            <person name="Suzuki K.-i.T."/>
            <person name="Hayashi T."/>
            <person name="Toyoda A."/>
            <person name="Oliveira C."/>
            <person name="Osipova E."/>
            <person name="Leigh N.D."/>
            <person name="Simon A."/>
            <person name="Yun M.H."/>
        </authorList>
    </citation>
    <scope>NUCLEOTIDE SEQUENCE</scope>
    <source>
        <strain evidence="2">20211129_DDA</strain>
        <tissue evidence="2">Liver</tissue>
    </source>
</reference>
<keyword evidence="3" id="KW-1185">Reference proteome</keyword>
<feature type="compositionally biased region" description="Low complexity" evidence="1">
    <location>
        <begin position="125"/>
        <end position="139"/>
    </location>
</feature>
<evidence type="ECO:0000313" key="2">
    <source>
        <dbReference type="EMBL" id="KAJ1125343.1"/>
    </source>
</evidence>
<protein>
    <submittedName>
        <fullName evidence="2">Uncharacterized protein</fullName>
    </submittedName>
</protein>
<name>A0AAV7PFK3_PLEWA</name>